<keyword evidence="1" id="KW-0472">Membrane</keyword>
<feature type="transmembrane region" description="Helical" evidence="1">
    <location>
        <begin position="164"/>
        <end position="181"/>
    </location>
</feature>
<name>A0A6A6THN8_9PLEO</name>
<dbReference type="EMBL" id="MU004313">
    <property type="protein sequence ID" value="KAF2658707.1"/>
    <property type="molecule type" value="Genomic_DNA"/>
</dbReference>
<proteinExistence type="predicted"/>
<dbReference type="OrthoDB" id="3344043at2759"/>
<organism evidence="2 3">
    <name type="scientific">Lophiostoma macrostomum CBS 122681</name>
    <dbReference type="NCBI Taxonomy" id="1314788"/>
    <lineage>
        <taxon>Eukaryota</taxon>
        <taxon>Fungi</taxon>
        <taxon>Dikarya</taxon>
        <taxon>Ascomycota</taxon>
        <taxon>Pezizomycotina</taxon>
        <taxon>Dothideomycetes</taxon>
        <taxon>Pleosporomycetidae</taxon>
        <taxon>Pleosporales</taxon>
        <taxon>Lophiostomataceae</taxon>
        <taxon>Lophiostoma</taxon>
    </lineage>
</organism>
<feature type="transmembrane region" description="Helical" evidence="1">
    <location>
        <begin position="51"/>
        <end position="74"/>
    </location>
</feature>
<feature type="transmembrane region" description="Helical" evidence="1">
    <location>
        <begin position="577"/>
        <end position="604"/>
    </location>
</feature>
<keyword evidence="1" id="KW-1133">Transmembrane helix</keyword>
<keyword evidence="3" id="KW-1185">Reference proteome</keyword>
<sequence>MTETPVVLSNVSLVDRKESFLDPITPSTTDDNLSPPRCLDWDPRRSAMLKIIGMCAFVTLPVILFTVIILWLVLSYEINATHCPYAELCPNNGTFEDALASSYYYVDYPAARLAFVSSWSSTVSLSLLGFITAIYSYFVASRLIKLSVSRDTAAGAPTPYQTSILLRLLNAELMVLLHLLWSMLKEVFWARKRAHRSLELPSIVRLSIVILVVGLTASVFIQAADTYLHIAMEAVELTRIEAQSNTVYELSRGIAPWCLDRPTTGYIDNALFWGCSEKIDDDGQIRQRNYTQRAALILGTSPEHNILDYSDADGVPYAIVGPKDVSASTDWQATTFAVSLQCDALRNDSCAFQGQFDSDLGTAANFSCTQGSDLSGTLYNIQSQTYSPDFHRYVLEPTPFEGVKNTVFVDQDLLDLAANLTHDETADLFRNPWHFTAAANLFGDTYSKVDPNQTNDYILQVLGVNFLMYNCNASVWDLNYTVVASQVTSITKRRSNSTTAGIVSMPTAQMWGDTADFTNNVIGGVNALAQSGDEFTKYYMREMARGYSVALATQLSARPALSVQARSSKIVSKVPKAALWLLITANLVFAIVAVGLSALAISVASSDVHQLRMRMNVAGLTSHLFEGEHAEKKVRDEEDLFEEHGGDRDEVRRVGVSRTATGGVRFDVFTG</sequence>
<evidence type="ECO:0000256" key="1">
    <source>
        <dbReference type="SAM" id="Phobius"/>
    </source>
</evidence>
<evidence type="ECO:0000313" key="3">
    <source>
        <dbReference type="Proteomes" id="UP000799324"/>
    </source>
</evidence>
<gene>
    <name evidence="2" type="ORF">K491DRAFT_776247</name>
</gene>
<feature type="transmembrane region" description="Helical" evidence="1">
    <location>
        <begin position="202"/>
        <end position="221"/>
    </location>
</feature>
<accession>A0A6A6THN8</accession>
<keyword evidence="1" id="KW-0812">Transmembrane</keyword>
<feature type="transmembrane region" description="Helical" evidence="1">
    <location>
        <begin position="122"/>
        <end position="144"/>
    </location>
</feature>
<reference evidence="2" key="1">
    <citation type="journal article" date="2020" name="Stud. Mycol.">
        <title>101 Dothideomycetes genomes: a test case for predicting lifestyles and emergence of pathogens.</title>
        <authorList>
            <person name="Haridas S."/>
            <person name="Albert R."/>
            <person name="Binder M."/>
            <person name="Bloem J."/>
            <person name="Labutti K."/>
            <person name="Salamov A."/>
            <person name="Andreopoulos B."/>
            <person name="Baker S."/>
            <person name="Barry K."/>
            <person name="Bills G."/>
            <person name="Bluhm B."/>
            <person name="Cannon C."/>
            <person name="Castanera R."/>
            <person name="Culley D."/>
            <person name="Daum C."/>
            <person name="Ezra D."/>
            <person name="Gonzalez J."/>
            <person name="Henrissat B."/>
            <person name="Kuo A."/>
            <person name="Liang C."/>
            <person name="Lipzen A."/>
            <person name="Lutzoni F."/>
            <person name="Magnuson J."/>
            <person name="Mondo S."/>
            <person name="Nolan M."/>
            <person name="Ohm R."/>
            <person name="Pangilinan J."/>
            <person name="Park H.-J."/>
            <person name="Ramirez L."/>
            <person name="Alfaro M."/>
            <person name="Sun H."/>
            <person name="Tritt A."/>
            <person name="Yoshinaga Y."/>
            <person name="Zwiers L.-H."/>
            <person name="Turgeon B."/>
            <person name="Goodwin S."/>
            <person name="Spatafora J."/>
            <person name="Crous P."/>
            <person name="Grigoriev I."/>
        </authorList>
    </citation>
    <scope>NUCLEOTIDE SEQUENCE</scope>
    <source>
        <strain evidence="2">CBS 122681</strain>
    </source>
</reference>
<dbReference type="AlphaFoldDB" id="A0A6A6THN8"/>
<protein>
    <submittedName>
        <fullName evidence="2">Uncharacterized protein</fullName>
    </submittedName>
</protein>
<dbReference type="Proteomes" id="UP000799324">
    <property type="component" value="Unassembled WGS sequence"/>
</dbReference>
<evidence type="ECO:0000313" key="2">
    <source>
        <dbReference type="EMBL" id="KAF2658707.1"/>
    </source>
</evidence>